<dbReference type="EMBL" id="BMGC01000006">
    <property type="protein sequence ID" value="GGB26902.1"/>
    <property type="molecule type" value="Genomic_DNA"/>
</dbReference>
<proteinExistence type="predicted"/>
<keyword evidence="4" id="KW-1185">Reference proteome</keyword>
<dbReference type="PRINTS" id="PR00111">
    <property type="entry name" value="ABHYDROLASE"/>
</dbReference>
<name>A0A916WT12_9ACTN</name>
<evidence type="ECO:0000313" key="3">
    <source>
        <dbReference type="EMBL" id="GGB26902.1"/>
    </source>
</evidence>
<dbReference type="InterPro" id="IPR000639">
    <property type="entry name" value="Epox_hydrolase-like"/>
</dbReference>
<dbReference type="Proteomes" id="UP000621454">
    <property type="component" value="Unassembled WGS sequence"/>
</dbReference>
<evidence type="ECO:0000259" key="2">
    <source>
        <dbReference type="Pfam" id="PF00561"/>
    </source>
</evidence>
<accession>A0A916WT12</accession>
<evidence type="ECO:0000256" key="1">
    <source>
        <dbReference type="ARBA" id="ARBA00022801"/>
    </source>
</evidence>
<reference evidence="3" key="2">
    <citation type="submission" date="2020-09" db="EMBL/GenBank/DDBJ databases">
        <authorList>
            <person name="Sun Q."/>
            <person name="Zhou Y."/>
        </authorList>
    </citation>
    <scope>NUCLEOTIDE SEQUENCE</scope>
    <source>
        <strain evidence="3">CGMCC 1.12827</strain>
    </source>
</reference>
<evidence type="ECO:0000313" key="4">
    <source>
        <dbReference type="Proteomes" id="UP000621454"/>
    </source>
</evidence>
<dbReference type="Gene3D" id="3.40.50.1820">
    <property type="entry name" value="alpha/beta hydrolase"/>
    <property type="match status" value="1"/>
</dbReference>
<organism evidence="3 4">
    <name type="scientific">Gordonia jinhuaensis</name>
    <dbReference type="NCBI Taxonomy" id="1517702"/>
    <lineage>
        <taxon>Bacteria</taxon>
        <taxon>Bacillati</taxon>
        <taxon>Actinomycetota</taxon>
        <taxon>Actinomycetes</taxon>
        <taxon>Mycobacteriales</taxon>
        <taxon>Gordoniaceae</taxon>
        <taxon>Gordonia</taxon>
    </lineage>
</organism>
<protein>
    <submittedName>
        <fullName evidence="3">Epoxide hydrolase</fullName>
    </submittedName>
</protein>
<comment type="caution">
    <text evidence="3">The sequence shown here is derived from an EMBL/GenBank/DDBJ whole genome shotgun (WGS) entry which is preliminary data.</text>
</comment>
<dbReference type="PANTHER" id="PTHR43329">
    <property type="entry name" value="EPOXIDE HYDROLASE"/>
    <property type="match status" value="1"/>
</dbReference>
<dbReference type="InterPro" id="IPR029058">
    <property type="entry name" value="AB_hydrolase_fold"/>
</dbReference>
<dbReference type="AlphaFoldDB" id="A0A916WT12"/>
<dbReference type="InterPro" id="IPR000073">
    <property type="entry name" value="AB_hydrolase_1"/>
</dbReference>
<dbReference type="Pfam" id="PF00561">
    <property type="entry name" value="Abhydrolase_1"/>
    <property type="match status" value="1"/>
</dbReference>
<sequence>METTTVAANGLEFTVRLGGGDRGPVVLLLHGFPTDGSCFDEVVSRLHESDLRTVVPDQRGYSAGARPDDPQAYLLENIRADAIAILDALDIGYAIVAGHDFGGLVAWQLAGFHPDRITGLVAVSTGHPSAAASALADADQREKSSYIKDFLKPGAEDALLADEAALLRSLVPDDSVAPLTDRAALTAALGWYRANFTGDIAAHLACPPVDVPTTMLWSADDPYLGRAQAERSGRFVRSDFRFSVLDGVDHWIPQRAPAAVASEISLRSAVF</sequence>
<keyword evidence="1 3" id="KW-0378">Hydrolase</keyword>
<dbReference type="SUPFAM" id="SSF53474">
    <property type="entry name" value="alpha/beta-Hydrolases"/>
    <property type="match status" value="1"/>
</dbReference>
<gene>
    <name evidence="3" type="ORF">GCM10011489_13800</name>
</gene>
<dbReference type="PRINTS" id="PR00412">
    <property type="entry name" value="EPOXHYDRLASE"/>
</dbReference>
<feature type="domain" description="AB hydrolase-1" evidence="2">
    <location>
        <begin position="24"/>
        <end position="251"/>
    </location>
</feature>
<reference evidence="3" key="1">
    <citation type="journal article" date="2014" name="Int. J. Syst. Evol. Microbiol.">
        <title>Complete genome sequence of Corynebacterium casei LMG S-19264T (=DSM 44701T), isolated from a smear-ripened cheese.</title>
        <authorList>
            <consortium name="US DOE Joint Genome Institute (JGI-PGF)"/>
            <person name="Walter F."/>
            <person name="Albersmeier A."/>
            <person name="Kalinowski J."/>
            <person name="Ruckert C."/>
        </authorList>
    </citation>
    <scope>NUCLEOTIDE SEQUENCE</scope>
    <source>
        <strain evidence="3">CGMCC 1.12827</strain>
    </source>
</reference>
<dbReference type="GO" id="GO:0016787">
    <property type="term" value="F:hydrolase activity"/>
    <property type="evidence" value="ECO:0007669"/>
    <property type="project" value="UniProtKB-KW"/>
</dbReference>
<dbReference type="RefSeq" id="WP_188585828.1">
    <property type="nucleotide sequence ID" value="NZ_BMGC01000006.1"/>
</dbReference>